<dbReference type="Gene3D" id="1.10.246.130">
    <property type="match status" value="1"/>
</dbReference>
<dbReference type="AlphaFoldDB" id="A0AAN7B3Y4"/>
<dbReference type="EMBL" id="MU858187">
    <property type="protein sequence ID" value="KAK4210023.1"/>
    <property type="molecule type" value="Genomic_DNA"/>
</dbReference>
<evidence type="ECO:0000256" key="1">
    <source>
        <dbReference type="ARBA" id="ARBA00001049"/>
    </source>
</evidence>
<dbReference type="PANTHER" id="PTHR11686:SF62">
    <property type="entry name" value="GLUTATHIONE HYDROLASE"/>
    <property type="match status" value="1"/>
</dbReference>
<dbReference type="GO" id="GO:0036374">
    <property type="term" value="F:glutathione hydrolase activity"/>
    <property type="evidence" value="ECO:0007669"/>
    <property type="project" value="UniProtKB-UniRule"/>
</dbReference>
<dbReference type="GO" id="GO:0006508">
    <property type="term" value="P:proteolysis"/>
    <property type="evidence" value="ECO:0007669"/>
    <property type="project" value="UniProtKB-KW"/>
</dbReference>
<dbReference type="Pfam" id="PF01019">
    <property type="entry name" value="G_glu_transpept"/>
    <property type="match status" value="1"/>
</dbReference>
<organism evidence="14 15">
    <name type="scientific">Rhypophila decipiens</name>
    <dbReference type="NCBI Taxonomy" id="261697"/>
    <lineage>
        <taxon>Eukaryota</taxon>
        <taxon>Fungi</taxon>
        <taxon>Dikarya</taxon>
        <taxon>Ascomycota</taxon>
        <taxon>Pezizomycotina</taxon>
        <taxon>Sordariomycetes</taxon>
        <taxon>Sordariomycetidae</taxon>
        <taxon>Sordariales</taxon>
        <taxon>Naviculisporaceae</taxon>
        <taxon>Rhypophila</taxon>
    </lineage>
</organism>
<keyword evidence="13" id="KW-0732">Signal</keyword>
<proteinExistence type="inferred from homology"/>
<feature type="signal peptide" evidence="13">
    <location>
        <begin position="1"/>
        <end position="22"/>
    </location>
</feature>
<dbReference type="GO" id="GO:0005886">
    <property type="term" value="C:plasma membrane"/>
    <property type="evidence" value="ECO:0007669"/>
    <property type="project" value="TreeGrafter"/>
</dbReference>
<dbReference type="PRINTS" id="PR01210">
    <property type="entry name" value="GGTRANSPTASE"/>
</dbReference>
<comment type="similarity">
    <text evidence="3">Belongs to the gamma-glutamyltransferase family.</text>
</comment>
<feature type="active site" description="Nucleophile" evidence="10">
    <location>
        <position position="377"/>
    </location>
</feature>
<evidence type="ECO:0000256" key="12">
    <source>
        <dbReference type="RuleBase" id="RU368068"/>
    </source>
</evidence>
<evidence type="ECO:0000256" key="6">
    <source>
        <dbReference type="ARBA" id="ARBA00022801"/>
    </source>
</evidence>
<evidence type="ECO:0000256" key="13">
    <source>
        <dbReference type="SAM" id="SignalP"/>
    </source>
</evidence>
<dbReference type="NCBIfam" id="TIGR00066">
    <property type="entry name" value="g_glut_trans"/>
    <property type="match status" value="1"/>
</dbReference>
<evidence type="ECO:0000256" key="11">
    <source>
        <dbReference type="PIRSR" id="PIRSR600101-2"/>
    </source>
</evidence>
<evidence type="ECO:0000256" key="7">
    <source>
        <dbReference type="ARBA" id="ARBA00023180"/>
    </source>
</evidence>
<evidence type="ECO:0000256" key="8">
    <source>
        <dbReference type="ARBA" id="ARBA00023315"/>
    </source>
</evidence>
<feature type="binding site" evidence="11">
    <location>
        <position position="419"/>
    </location>
    <ligand>
        <name>L-glutamate</name>
        <dbReference type="ChEBI" id="CHEBI:29985"/>
    </ligand>
</feature>
<dbReference type="Proteomes" id="UP001301769">
    <property type="component" value="Unassembled WGS sequence"/>
</dbReference>
<feature type="chain" id="PRO_5043007051" description="Glutathione hydrolase" evidence="13">
    <location>
        <begin position="23"/>
        <end position="567"/>
    </location>
</feature>
<dbReference type="EC" id="3.4.19.13" evidence="12"/>
<name>A0AAN7B3Y4_9PEZI</name>
<protein>
    <recommendedName>
        <fullName evidence="12">Glutathione hydrolase</fullName>
        <ecNumber evidence="12">2.3.2.2</ecNumber>
        <ecNumber evidence="12">3.4.19.13</ecNumber>
    </recommendedName>
    <alternativeName>
        <fullName evidence="12">Gamma-glutamyltransferase</fullName>
    </alternativeName>
    <alternativeName>
        <fullName evidence="12">Gamma-glutamyltranspeptidase</fullName>
    </alternativeName>
</protein>
<keyword evidence="5 12" id="KW-0808">Transferase</keyword>
<evidence type="ECO:0000256" key="5">
    <source>
        <dbReference type="ARBA" id="ARBA00022679"/>
    </source>
</evidence>
<dbReference type="EC" id="2.3.2.2" evidence="12"/>
<evidence type="ECO:0000256" key="10">
    <source>
        <dbReference type="PIRSR" id="PIRSR600101-1"/>
    </source>
</evidence>
<reference evidence="14" key="2">
    <citation type="submission" date="2023-05" db="EMBL/GenBank/DDBJ databases">
        <authorList>
            <consortium name="Lawrence Berkeley National Laboratory"/>
            <person name="Steindorff A."/>
            <person name="Hensen N."/>
            <person name="Bonometti L."/>
            <person name="Westerberg I."/>
            <person name="Brannstrom I.O."/>
            <person name="Guillou S."/>
            <person name="Cros-Aarteil S."/>
            <person name="Calhoun S."/>
            <person name="Haridas S."/>
            <person name="Kuo A."/>
            <person name="Mondo S."/>
            <person name="Pangilinan J."/>
            <person name="Riley R."/>
            <person name="Labutti K."/>
            <person name="Andreopoulos B."/>
            <person name="Lipzen A."/>
            <person name="Chen C."/>
            <person name="Yanf M."/>
            <person name="Daum C."/>
            <person name="Ng V."/>
            <person name="Clum A."/>
            <person name="Ohm R."/>
            <person name="Martin F."/>
            <person name="Silar P."/>
            <person name="Natvig D."/>
            <person name="Lalanne C."/>
            <person name="Gautier V."/>
            <person name="Ament-Velasquez S.L."/>
            <person name="Kruys A."/>
            <person name="Hutchinson M.I."/>
            <person name="Powell A.J."/>
            <person name="Barry K."/>
            <person name="Miller A.N."/>
            <person name="Grigoriev I.V."/>
            <person name="Debuchy R."/>
            <person name="Gladieux P."/>
            <person name="Thoren M.H."/>
            <person name="Johannesson H."/>
        </authorList>
    </citation>
    <scope>NUCLEOTIDE SEQUENCE</scope>
    <source>
        <strain evidence="14">PSN293</strain>
    </source>
</reference>
<comment type="catalytic activity">
    <reaction evidence="1 12">
        <text>an S-substituted glutathione + H2O = an S-substituted L-cysteinylglycine + L-glutamate</text>
        <dbReference type="Rhea" id="RHEA:59468"/>
        <dbReference type="ChEBI" id="CHEBI:15377"/>
        <dbReference type="ChEBI" id="CHEBI:29985"/>
        <dbReference type="ChEBI" id="CHEBI:90779"/>
        <dbReference type="ChEBI" id="CHEBI:143103"/>
        <dbReference type="EC" id="3.4.19.13"/>
    </reaction>
</comment>
<comment type="function">
    <text evidence="12">Cleaves the gamma-glutamyl peptide bond of glutathione and glutathione conjugates.</text>
</comment>
<keyword evidence="6 12" id="KW-0378">Hydrolase</keyword>
<evidence type="ECO:0000313" key="15">
    <source>
        <dbReference type="Proteomes" id="UP001301769"/>
    </source>
</evidence>
<dbReference type="PANTHER" id="PTHR11686">
    <property type="entry name" value="GAMMA GLUTAMYL TRANSPEPTIDASE"/>
    <property type="match status" value="1"/>
</dbReference>
<dbReference type="GO" id="GO:0103068">
    <property type="term" value="F:leukotriene C4 gamma-glutamyl transferase activity"/>
    <property type="evidence" value="ECO:0007669"/>
    <property type="project" value="UniProtKB-EC"/>
</dbReference>
<feature type="binding site" evidence="11">
    <location>
        <position position="103"/>
    </location>
    <ligand>
        <name>L-glutamate</name>
        <dbReference type="ChEBI" id="CHEBI:29985"/>
    </ligand>
</feature>
<evidence type="ECO:0000313" key="14">
    <source>
        <dbReference type="EMBL" id="KAK4210023.1"/>
    </source>
</evidence>
<keyword evidence="7" id="KW-0325">Glycoprotein</keyword>
<reference evidence="14" key="1">
    <citation type="journal article" date="2023" name="Mol. Phylogenet. Evol.">
        <title>Genome-scale phylogeny and comparative genomics of the fungal order Sordariales.</title>
        <authorList>
            <person name="Hensen N."/>
            <person name="Bonometti L."/>
            <person name="Westerberg I."/>
            <person name="Brannstrom I.O."/>
            <person name="Guillou S."/>
            <person name="Cros-Aarteil S."/>
            <person name="Calhoun S."/>
            <person name="Haridas S."/>
            <person name="Kuo A."/>
            <person name="Mondo S."/>
            <person name="Pangilinan J."/>
            <person name="Riley R."/>
            <person name="LaButti K."/>
            <person name="Andreopoulos B."/>
            <person name="Lipzen A."/>
            <person name="Chen C."/>
            <person name="Yan M."/>
            <person name="Daum C."/>
            <person name="Ng V."/>
            <person name="Clum A."/>
            <person name="Steindorff A."/>
            <person name="Ohm R.A."/>
            <person name="Martin F."/>
            <person name="Silar P."/>
            <person name="Natvig D.O."/>
            <person name="Lalanne C."/>
            <person name="Gautier V."/>
            <person name="Ament-Velasquez S.L."/>
            <person name="Kruys A."/>
            <person name="Hutchinson M.I."/>
            <person name="Powell A.J."/>
            <person name="Barry K."/>
            <person name="Miller A.N."/>
            <person name="Grigoriev I.V."/>
            <person name="Debuchy R."/>
            <person name="Gladieux P."/>
            <person name="Hiltunen Thoren M."/>
            <person name="Johannesson H."/>
        </authorList>
    </citation>
    <scope>NUCLEOTIDE SEQUENCE</scope>
    <source>
        <strain evidence="14">PSN293</strain>
    </source>
</reference>
<feature type="binding site" evidence="11">
    <location>
        <position position="471"/>
    </location>
    <ligand>
        <name>L-glutamate</name>
        <dbReference type="ChEBI" id="CHEBI:29985"/>
    </ligand>
</feature>
<dbReference type="InterPro" id="IPR000101">
    <property type="entry name" value="GGT_peptidase"/>
</dbReference>
<dbReference type="SUPFAM" id="SSF56235">
    <property type="entry name" value="N-terminal nucleophile aminohydrolases (Ntn hydrolases)"/>
    <property type="match status" value="1"/>
</dbReference>
<dbReference type="InterPro" id="IPR043138">
    <property type="entry name" value="GGT_lsub"/>
</dbReference>
<dbReference type="FunFam" id="1.10.246.130:FF:000005">
    <property type="entry name" value="Gamma-glutamyltranspeptidase 1, putative"/>
    <property type="match status" value="1"/>
</dbReference>
<keyword evidence="4" id="KW-0645">Protease</keyword>
<comment type="caution">
    <text evidence="14">The sequence shown here is derived from an EMBL/GenBank/DDBJ whole genome shotgun (WGS) entry which is preliminary data.</text>
</comment>
<gene>
    <name evidence="14" type="ORF">QBC37DRAFT_429447</name>
</gene>
<evidence type="ECO:0000256" key="9">
    <source>
        <dbReference type="ARBA" id="ARBA00047417"/>
    </source>
</evidence>
<evidence type="ECO:0000256" key="4">
    <source>
        <dbReference type="ARBA" id="ARBA00022670"/>
    </source>
</evidence>
<dbReference type="InterPro" id="IPR029055">
    <property type="entry name" value="Ntn_hydrolases_N"/>
</dbReference>
<evidence type="ECO:0000256" key="3">
    <source>
        <dbReference type="ARBA" id="ARBA00009381"/>
    </source>
</evidence>
<sequence length="567" mass="61468">MRHSPPILCWLSALAQLRTGFAAPLQTVICKGAEGTNGAVTSESMTCSKIGIDMIRLGGTAADAMVATELCVGVTGMYHSGIGGGGFMLVRDKNGRYEAIDYRESAPAAAHLDMYKDNPNASVTGPLSVAVPGELRGLEYLHKNYGVLPWKTVVRPSVKLARYGFEVTDDLVRYMAAASTSDDFLAADPIWAQDFAPNGTLVKRGDVITRKRLADTLEKIADEGADVFYEGDLAKSMIDLIQSLNGIMTLQDLKDYAVKVKEPLSIKFGDYQLYTTPAPSSGAVMFNMLKIMEQYPQQDLQDANLTTHRFVEAMKFAYGARQELGDPDYISNMTKYQELMLSEHIAKEIRYRIFDNTTQPLSAYNPLSIYAAESSGTSHIVTADRSGLTVSATTTINLLFGARLMTADSGIILNDEMDDFSQPGRRNSFGFEPSPSNFIAPGKRPLSSIVPLMAEWACNSTLFFTTGAAGGSRIISSTTQVAWNLLELGMNVRDAIAAPRLHDQLMPDVLALEDTFDQSVALSLAEKGHNVTMMPAGSAVQGIVRLYDGKFAAAGETRQMDSGGLTV</sequence>
<keyword evidence="8 12" id="KW-0012">Acyltransferase</keyword>
<evidence type="ECO:0000256" key="2">
    <source>
        <dbReference type="ARBA" id="ARBA00001089"/>
    </source>
</evidence>
<comment type="pathway">
    <text evidence="12">Sulfur metabolism; glutathione metabolism.</text>
</comment>
<feature type="binding site" evidence="11">
    <location>
        <begin position="395"/>
        <end position="397"/>
    </location>
    <ligand>
        <name>L-glutamate</name>
        <dbReference type="ChEBI" id="CHEBI:29985"/>
    </ligand>
</feature>
<dbReference type="GO" id="GO:0006751">
    <property type="term" value="P:glutathione catabolic process"/>
    <property type="evidence" value="ECO:0007669"/>
    <property type="project" value="UniProtKB-UniRule"/>
</dbReference>
<dbReference type="Gene3D" id="3.60.20.40">
    <property type="match status" value="1"/>
</dbReference>
<accession>A0AAN7B3Y4</accession>
<keyword evidence="15" id="KW-1185">Reference proteome</keyword>
<comment type="catalytic activity">
    <reaction evidence="2 12">
        <text>glutathione + H2O = L-cysteinylglycine + L-glutamate</text>
        <dbReference type="Rhea" id="RHEA:28807"/>
        <dbReference type="ChEBI" id="CHEBI:15377"/>
        <dbReference type="ChEBI" id="CHEBI:29985"/>
        <dbReference type="ChEBI" id="CHEBI:57925"/>
        <dbReference type="ChEBI" id="CHEBI:61694"/>
        <dbReference type="EC" id="3.4.19.13"/>
    </reaction>
</comment>
<comment type="catalytic activity">
    <reaction evidence="9 12">
        <text>an N-terminal (5-L-glutamyl)-[peptide] + an alpha-amino acid = 5-L-glutamyl amino acid + an N-terminal L-alpha-aminoacyl-[peptide]</text>
        <dbReference type="Rhea" id="RHEA:23904"/>
        <dbReference type="Rhea" id="RHEA-COMP:9780"/>
        <dbReference type="Rhea" id="RHEA-COMP:9795"/>
        <dbReference type="ChEBI" id="CHEBI:77644"/>
        <dbReference type="ChEBI" id="CHEBI:78597"/>
        <dbReference type="ChEBI" id="CHEBI:78599"/>
        <dbReference type="ChEBI" id="CHEBI:78608"/>
        <dbReference type="EC" id="2.3.2.2"/>
    </reaction>
</comment>
<feature type="binding site" evidence="11">
    <location>
        <begin position="447"/>
        <end position="448"/>
    </location>
    <ligand>
        <name>L-glutamate</name>
        <dbReference type="ChEBI" id="CHEBI:29985"/>
    </ligand>
</feature>
<dbReference type="InterPro" id="IPR043137">
    <property type="entry name" value="GGT_ssub_C"/>
</dbReference>